<keyword evidence="1" id="KW-1133">Transmembrane helix</keyword>
<dbReference type="eggNOG" id="ENOG5033GD3">
    <property type="taxonomic scope" value="Bacteria"/>
</dbReference>
<name>A3IXA5_9CHRO</name>
<accession>A3IXA5</accession>
<feature type="transmembrane region" description="Helical" evidence="1">
    <location>
        <begin position="323"/>
        <end position="344"/>
    </location>
</feature>
<organism evidence="2 3">
    <name type="scientific">Crocosphaera chwakensis CCY0110</name>
    <dbReference type="NCBI Taxonomy" id="391612"/>
    <lineage>
        <taxon>Bacteria</taxon>
        <taxon>Bacillati</taxon>
        <taxon>Cyanobacteriota</taxon>
        <taxon>Cyanophyceae</taxon>
        <taxon>Oscillatoriophycideae</taxon>
        <taxon>Chroococcales</taxon>
        <taxon>Aphanothecaceae</taxon>
        <taxon>Crocosphaera</taxon>
        <taxon>Crocosphaera chwakensis</taxon>
    </lineage>
</organism>
<reference evidence="2 3" key="1">
    <citation type="submission" date="2007-03" db="EMBL/GenBank/DDBJ databases">
        <authorList>
            <person name="Stal L."/>
            <person name="Ferriera S."/>
            <person name="Johnson J."/>
            <person name="Kravitz S."/>
            <person name="Beeson K."/>
            <person name="Sutton G."/>
            <person name="Rogers Y.-H."/>
            <person name="Friedman R."/>
            <person name="Frazier M."/>
            <person name="Venter J.C."/>
        </authorList>
    </citation>
    <scope>NUCLEOTIDE SEQUENCE [LARGE SCALE GENOMIC DNA]</scope>
    <source>
        <strain evidence="2 3">CCY0110</strain>
    </source>
</reference>
<keyword evidence="3" id="KW-1185">Reference proteome</keyword>
<keyword evidence="1" id="KW-0472">Membrane</keyword>
<feature type="transmembrane region" description="Helical" evidence="1">
    <location>
        <begin position="300"/>
        <end position="317"/>
    </location>
</feature>
<dbReference type="RefSeq" id="WP_008278009.1">
    <property type="nucleotide sequence ID" value="NZ_AAXW01000062.1"/>
</dbReference>
<feature type="transmembrane region" description="Helical" evidence="1">
    <location>
        <begin position="235"/>
        <end position="257"/>
    </location>
</feature>
<dbReference type="Proteomes" id="UP000003781">
    <property type="component" value="Unassembled WGS sequence"/>
</dbReference>
<evidence type="ECO:0000313" key="3">
    <source>
        <dbReference type="Proteomes" id="UP000003781"/>
    </source>
</evidence>
<protein>
    <submittedName>
        <fullName evidence="2">Uncharacterized protein</fullName>
    </submittedName>
</protein>
<comment type="caution">
    <text evidence="2">The sequence shown here is derived from an EMBL/GenBank/DDBJ whole genome shotgun (WGS) entry which is preliminary data.</text>
</comment>
<gene>
    <name evidence="2" type="ORF">CY0110_31900</name>
</gene>
<feature type="transmembrane region" description="Helical" evidence="1">
    <location>
        <begin position="263"/>
        <end position="288"/>
    </location>
</feature>
<proteinExistence type="predicted"/>
<sequence length="348" mass="36407">MSYFIGSFTNILQNGINTTNDTAQAWDQTWTNLFAGGNISGATIFGSMVQLGELFAVVAVIIAGLLTFKDMNNHKAPQFNIVIWPLIAMTMFAADGALLAQTVLGLRGIINQISDQVATSVVAGVQLDEALKNLGGQVMLQQTVEDAYRGCLSMTGAARADCLQKAADYGNELANSFGNVFGAAQWIGDIIDSFRNASNAVQNGTGGALIGLFSPIWEPILYAILFALMKAYQNMLEAVMILIGLTAPLALGGSLIGFGTPAFIGWLSGFFSFGLAKIFFNLLIGLAASVATNAGLNDPAWFALFVGICAPIISFAMASGSGFVIWGAMTSMAASATTGAASMITKKA</sequence>
<dbReference type="OrthoDB" id="426035at2"/>
<feature type="transmembrane region" description="Helical" evidence="1">
    <location>
        <begin position="44"/>
        <end position="67"/>
    </location>
</feature>
<evidence type="ECO:0000256" key="1">
    <source>
        <dbReference type="SAM" id="Phobius"/>
    </source>
</evidence>
<evidence type="ECO:0000313" key="2">
    <source>
        <dbReference type="EMBL" id="EAZ88898.1"/>
    </source>
</evidence>
<dbReference type="EMBL" id="AAXW01000062">
    <property type="protein sequence ID" value="EAZ88898.1"/>
    <property type="molecule type" value="Genomic_DNA"/>
</dbReference>
<feature type="transmembrane region" description="Helical" evidence="1">
    <location>
        <begin position="208"/>
        <end position="228"/>
    </location>
</feature>
<feature type="transmembrane region" description="Helical" evidence="1">
    <location>
        <begin position="79"/>
        <end position="100"/>
    </location>
</feature>
<dbReference type="AlphaFoldDB" id="A3IXA5"/>
<keyword evidence="1" id="KW-0812">Transmembrane</keyword>